<evidence type="ECO:0000313" key="2">
    <source>
        <dbReference type="Proteomes" id="UP000288096"/>
    </source>
</evidence>
<dbReference type="RefSeq" id="WP_124327418.1">
    <property type="nucleotide sequence ID" value="NZ_BEXT01000001.1"/>
</dbReference>
<protein>
    <submittedName>
        <fullName evidence="1">Uncharacterized protein</fullName>
    </submittedName>
</protein>
<dbReference type="AlphaFoldDB" id="A0A401FSK5"/>
<comment type="caution">
    <text evidence="1">The sequence shown here is derived from an EMBL/GenBank/DDBJ whole genome shotgun (WGS) entry which is preliminary data.</text>
</comment>
<evidence type="ECO:0000313" key="1">
    <source>
        <dbReference type="EMBL" id="GBC59949.1"/>
    </source>
</evidence>
<dbReference type="Proteomes" id="UP000288096">
    <property type="component" value="Unassembled WGS sequence"/>
</dbReference>
<dbReference type="OrthoDB" id="3296292at2"/>
<organism evidence="1 2">
    <name type="scientific">Desulfonema ishimotonii</name>
    <dbReference type="NCBI Taxonomy" id="45657"/>
    <lineage>
        <taxon>Bacteria</taxon>
        <taxon>Pseudomonadati</taxon>
        <taxon>Thermodesulfobacteriota</taxon>
        <taxon>Desulfobacteria</taxon>
        <taxon>Desulfobacterales</taxon>
        <taxon>Desulfococcaceae</taxon>
        <taxon>Desulfonema</taxon>
    </lineage>
</organism>
<proteinExistence type="predicted"/>
<reference evidence="2" key="2">
    <citation type="submission" date="2019-01" db="EMBL/GenBank/DDBJ databases">
        <title>Genome sequence of Desulfonema ishimotonii strain Tokyo 01.</title>
        <authorList>
            <person name="Fukui M."/>
        </authorList>
    </citation>
    <scope>NUCLEOTIDE SEQUENCE [LARGE SCALE GENOMIC DNA]</scope>
    <source>
        <strain evidence="2">Tokyo 01</strain>
    </source>
</reference>
<reference evidence="2" key="1">
    <citation type="submission" date="2017-11" db="EMBL/GenBank/DDBJ databases">
        <authorList>
            <person name="Watanabe M."/>
            <person name="Kojima H."/>
        </authorList>
    </citation>
    <scope>NUCLEOTIDE SEQUENCE [LARGE SCALE GENOMIC DNA]</scope>
    <source>
        <strain evidence="2">Tokyo 01</strain>
    </source>
</reference>
<name>A0A401FSK5_9BACT</name>
<accession>A0A401FSK5</accession>
<sequence>MSDKKEFYSAKCLFKFERLRDEDGRIKYEERITLFKATGFDNAIIIAEQEAEKYAEKEGGEYLGFINVYKLYGKKMSKICEVYSCMRKSELGEDDYLDRYYDTGDECGSVYEKLSSKDIRLILTDKQEMSANMALIIKQMHIVEKKIFSDMLKDLIDDPDEKYLVDAERIGKKLLAKALFILESLHQSKQA</sequence>
<keyword evidence="2" id="KW-1185">Reference proteome</keyword>
<gene>
    <name evidence="1" type="ORF">DENIS_0891</name>
</gene>
<dbReference type="EMBL" id="BEXT01000001">
    <property type="protein sequence ID" value="GBC59949.1"/>
    <property type="molecule type" value="Genomic_DNA"/>
</dbReference>